<evidence type="ECO:0000313" key="3">
    <source>
        <dbReference type="EMBL" id="TXF90662.1"/>
    </source>
</evidence>
<dbReference type="SFLD" id="SFLDG01146">
    <property type="entry name" value="C1.2.2"/>
    <property type="match status" value="1"/>
</dbReference>
<dbReference type="SUPFAM" id="SSF56784">
    <property type="entry name" value="HAD-like"/>
    <property type="match status" value="1"/>
</dbReference>
<dbReference type="PANTHER" id="PTHR16504">
    <property type="entry name" value="5'(3')-DEOXYRIBONUCLEOTIDASE"/>
    <property type="match status" value="1"/>
</dbReference>
<protein>
    <submittedName>
        <fullName evidence="3">5'(3')-deoxyribonucleotidase</fullName>
    </submittedName>
</protein>
<dbReference type="SFLD" id="SFLDS00003">
    <property type="entry name" value="Haloacid_Dehalogenase"/>
    <property type="match status" value="1"/>
</dbReference>
<dbReference type="InterPro" id="IPR023214">
    <property type="entry name" value="HAD_sf"/>
</dbReference>
<feature type="active site" description="Nucleophile" evidence="2">
    <location>
        <position position="7"/>
    </location>
</feature>
<organism evidence="3 4">
    <name type="scientific">Neolewinella aurantiaca</name>
    <dbReference type="NCBI Taxonomy" id="2602767"/>
    <lineage>
        <taxon>Bacteria</taxon>
        <taxon>Pseudomonadati</taxon>
        <taxon>Bacteroidota</taxon>
        <taxon>Saprospiria</taxon>
        <taxon>Saprospirales</taxon>
        <taxon>Lewinellaceae</taxon>
        <taxon>Neolewinella</taxon>
    </lineage>
</organism>
<name>A0A5C7FRQ2_9BACT</name>
<dbReference type="OrthoDB" id="278110at2"/>
<dbReference type="Pfam" id="PF06941">
    <property type="entry name" value="NT5C"/>
    <property type="match status" value="1"/>
</dbReference>
<evidence type="ECO:0000256" key="1">
    <source>
        <dbReference type="ARBA" id="ARBA00009589"/>
    </source>
</evidence>
<proteinExistence type="inferred from homology"/>
<comment type="caution">
    <text evidence="3">The sequence shown here is derived from an EMBL/GenBank/DDBJ whole genome shotgun (WGS) entry which is preliminary data.</text>
</comment>
<dbReference type="Proteomes" id="UP000321907">
    <property type="component" value="Unassembled WGS sequence"/>
</dbReference>
<dbReference type="InterPro" id="IPR010708">
    <property type="entry name" value="5'(3')-deoxyribonucleotidase"/>
</dbReference>
<dbReference type="GO" id="GO:0008253">
    <property type="term" value="F:5'-nucleotidase activity"/>
    <property type="evidence" value="ECO:0007669"/>
    <property type="project" value="InterPro"/>
</dbReference>
<dbReference type="GO" id="GO:0009223">
    <property type="term" value="P:pyrimidine deoxyribonucleotide catabolic process"/>
    <property type="evidence" value="ECO:0007669"/>
    <property type="project" value="TreeGrafter"/>
</dbReference>
<sequence length="182" mass="21617">MPRIIVDMDGVLANTYVKFIDRYEAAFGRRPTHEELLGRKVYDLEGAADIRNAMHEEGFFRDLEVLPGAVEVMKELYDNYEVYIVSTASEFKHSYRDKWEWLEEHFPFISFQRIVFCGNKSIVHGDFMIDDKVSNLKGFNGTGLLFDALDNHYDEEYHRVHNWEEVRTYFQEERNRTRAMQA</sequence>
<dbReference type="AlphaFoldDB" id="A0A5C7FRQ2"/>
<dbReference type="EMBL" id="VOXD01000006">
    <property type="protein sequence ID" value="TXF90662.1"/>
    <property type="molecule type" value="Genomic_DNA"/>
</dbReference>
<dbReference type="InterPro" id="IPR036412">
    <property type="entry name" value="HAD-like_sf"/>
</dbReference>
<accession>A0A5C7FRQ2</accession>
<comment type="similarity">
    <text evidence="1">Belongs to the 5'(3')-deoxyribonucleotidase family.</text>
</comment>
<dbReference type="PANTHER" id="PTHR16504:SF4">
    <property type="entry name" value="5'(3')-DEOXYRIBONUCLEOTIDASE"/>
    <property type="match status" value="1"/>
</dbReference>
<dbReference type="Gene3D" id="1.10.40.40">
    <property type="entry name" value="Deoxyribonucleotidase, domain 2"/>
    <property type="match status" value="1"/>
</dbReference>
<gene>
    <name evidence="3" type="ORF">FUA23_05325</name>
</gene>
<dbReference type="Gene3D" id="3.40.50.1000">
    <property type="entry name" value="HAD superfamily/HAD-like"/>
    <property type="match status" value="1"/>
</dbReference>
<feature type="active site" description="Proton donor" evidence="2">
    <location>
        <position position="9"/>
    </location>
</feature>
<evidence type="ECO:0000313" key="4">
    <source>
        <dbReference type="Proteomes" id="UP000321907"/>
    </source>
</evidence>
<keyword evidence="4" id="KW-1185">Reference proteome</keyword>
<evidence type="ECO:0000256" key="2">
    <source>
        <dbReference type="PIRSR" id="PIRSR610708-1"/>
    </source>
</evidence>
<reference evidence="3 4" key="1">
    <citation type="submission" date="2019-08" db="EMBL/GenBank/DDBJ databases">
        <title>Lewinella sp. strain SSH13 Genome sequencing and assembly.</title>
        <authorList>
            <person name="Kim I."/>
        </authorList>
    </citation>
    <scope>NUCLEOTIDE SEQUENCE [LARGE SCALE GENOMIC DNA]</scope>
    <source>
        <strain evidence="3 4">SSH13</strain>
    </source>
</reference>
<dbReference type="SFLD" id="SFLDG01126">
    <property type="entry name" value="C1.2:_Nucleotidase_Like"/>
    <property type="match status" value="1"/>
</dbReference>